<reference evidence="2" key="1">
    <citation type="submission" date="2012-06" db="EMBL/GenBank/DDBJ databases">
        <title>The complete genome of Flexibacter litoralis DSM 6794.</title>
        <authorList>
            <person name="Lucas S."/>
            <person name="Copeland A."/>
            <person name="Lapidus A."/>
            <person name="Glavina del Rio T."/>
            <person name="Dalin E."/>
            <person name="Tice H."/>
            <person name="Bruce D."/>
            <person name="Goodwin L."/>
            <person name="Pitluck S."/>
            <person name="Peters L."/>
            <person name="Ovchinnikova G."/>
            <person name="Lu M."/>
            <person name="Kyrpides N."/>
            <person name="Mavromatis K."/>
            <person name="Ivanova N."/>
            <person name="Brettin T."/>
            <person name="Detter J.C."/>
            <person name="Han C."/>
            <person name="Larimer F."/>
            <person name="Land M."/>
            <person name="Hauser L."/>
            <person name="Markowitz V."/>
            <person name="Cheng J.-F."/>
            <person name="Hugenholtz P."/>
            <person name="Woyke T."/>
            <person name="Wu D."/>
            <person name="Spring S."/>
            <person name="Lang E."/>
            <person name="Kopitz M."/>
            <person name="Brambilla E."/>
            <person name="Klenk H.-P."/>
            <person name="Eisen J.A."/>
        </authorList>
    </citation>
    <scope>NUCLEOTIDE SEQUENCE [LARGE SCALE GENOMIC DNA]</scope>
    <source>
        <strain evidence="2">ATCC 23117 / DSM 6794 / NBRC 15988 / NCIMB 1366 / Sio-4</strain>
    </source>
</reference>
<dbReference type="EMBL" id="CP003345">
    <property type="protein sequence ID" value="AFM03368.1"/>
    <property type="molecule type" value="Genomic_DNA"/>
</dbReference>
<gene>
    <name evidence="1" type="ordered locus">Fleli_0914</name>
</gene>
<name>I4AHD3_BERLS</name>
<protein>
    <submittedName>
        <fullName evidence="1">Uncharacterized protein</fullName>
    </submittedName>
</protein>
<proteinExistence type="predicted"/>
<dbReference type="STRING" id="880071.Fleli_0914"/>
<dbReference type="KEGG" id="fli:Fleli_0914"/>
<evidence type="ECO:0000313" key="1">
    <source>
        <dbReference type="EMBL" id="AFM03368.1"/>
    </source>
</evidence>
<dbReference type="AlphaFoldDB" id="I4AHD3"/>
<dbReference type="Proteomes" id="UP000006054">
    <property type="component" value="Chromosome"/>
</dbReference>
<dbReference type="HOGENOM" id="CLU_3310158_0_0_10"/>
<evidence type="ECO:0000313" key="2">
    <source>
        <dbReference type="Proteomes" id="UP000006054"/>
    </source>
</evidence>
<keyword evidence="2" id="KW-1185">Reference proteome</keyword>
<sequence>MKKRYPRTLSSSANNTIVAISETHLAQGFPCVYYFVSIC</sequence>
<organism evidence="1 2">
    <name type="scientific">Bernardetia litoralis (strain ATCC 23117 / DSM 6794 / NBRC 15988 / NCIMB 1366 / Fx l1 / Sio-4)</name>
    <name type="common">Flexibacter litoralis</name>
    <dbReference type="NCBI Taxonomy" id="880071"/>
    <lineage>
        <taxon>Bacteria</taxon>
        <taxon>Pseudomonadati</taxon>
        <taxon>Bacteroidota</taxon>
        <taxon>Cytophagia</taxon>
        <taxon>Cytophagales</taxon>
        <taxon>Bernardetiaceae</taxon>
        <taxon>Bernardetia</taxon>
    </lineage>
</organism>
<accession>I4AHD3</accession>